<evidence type="ECO:0000259" key="4">
    <source>
        <dbReference type="SMART" id="SM01008"/>
    </source>
</evidence>
<dbReference type="Proteomes" id="UP000194218">
    <property type="component" value="Chromosome"/>
</dbReference>
<sequence>MTASPVGRATDRVEGRLKVTGAARYSADHPAQGTAYAHVVTSTIARGTITGVDTAAALAAPGVLRVYAAPEPRLRLYPVAEQVRGFSENYAPLQDADVRFHGQIIAMVVAETSEQARDAAALVTATYDARPPRTSLADGPRVEAGPSTGGTPSAVTVLAPGTDSIDAALAASDVVVEAAFHQPVQHHVAMEPQATLAVWNGDRVTVHAGAQIPAAYALVLSQRLGVLPGNVQLITRHVGGGFGGRVPVWSDAPLAAAAARELGRPVKLVLTREQVFTLAGHRSHLTQTVRLGASNDGILNAVSHESVAEMPASGGWNLLPAHSSSDTLYSTPNLRTDPHQVILDLPASRAMRGPNEAPGAFALETAMDELAIATGVDPVELRLRNYATVGPATGRPWSSKHLDECYRVGARRFGWSERDAAPRARVDGQWLLGTGMASAVYPATLHPANVRVRLLDDDTAVVSTAISDLGTGGWTMVAIAGADALGIPLERVTPEIGDTALPQGAPAVGSSATHSTVPMVVQAARDTIAELKRRAVTDAGSPWHGTDAADLRYERGSLHGHGRSMTFGQLLTTLGAPGVDATAAGPGGAPAQYGYHSFGAHFCEVRVNRFTGEARVTRFTTVADVGRIINARAARSQLVGGVIFGIGHALLEENPLELDTGRLAASTLADYLVPVHADIPDIDVHLLDRPDPVLTGPLGDGDEEVGTRSLGARGLGEIGTVGSAAAVGNAVFHATGIRVRDVPITPDKLL</sequence>
<dbReference type="Gene3D" id="3.30.365.10">
    <property type="entry name" value="Aldehyde oxidase/xanthine dehydrogenase, molybdopterin binding domain"/>
    <property type="match status" value="4"/>
</dbReference>
<dbReference type="AlphaFoldDB" id="A0A1W7CWF9"/>
<dbReference type="InterPro" id="IPR008274">
    <property type="entry name" value="AldOxase/xan_DH_MoCoBD1"/>
</dbReference>
<evidence type="ECO:0000256" key="3">
    <source>
        <dbReference type="SAM" id="MobiDB-lite"/>
    </source>
</evidence>
<dbReference type="PANTHER" id="PTHR11908:SF132">
    <property type="entry name" value="ALDEHYDE OXIDASE 1-RELATED"/>
    <property type="match status" value="1"/>
</dbReference>
<dbReference type="KEGG" id="smao:CAG99_09860"/>
<dbReference type="RefSeq" id="WP_086158722.1">
    <property type="nucleotide sequence ID" value="NZ_CP021121.1"/>
</dbReference>
<dbReference type="InterPro" id="IPR000674">
    <property type="entry name" value="Ald_Oxase/Xan_DH_a/b"/>
</dbReference>
<accession>A0A1W7CWF9</accession>
<dbReference type="GO" id="GO:0005506">
    <property type="term" value="F:iron ion binding"/>
    <property type="evidence" value="ECO:0007669"/>
    <property type="project" value="InterPro"/>
</dbReference>
<dbReference type="InterPro" id="IPR037165">
    <property type="entry name" value="AldOxase/xan_DH_Mopterin-bd_sf"/>
</dbReference>
<feature type="region of interest" description="Disordered" evidence="3">
    <location>
        <begin position="131"/>
        <end position="153"/>
    </location>
</feature>
<dbReference type="EMBL" id="CP021121">
    <property type="protein sequence ID" value="ARQ69128.1"/>
    <property type="molecule type" value="Genomic_DNA"/>
</dbReference>
<reference evidence="5 6" key="1">
    <citation type="submission" date="2017-05" db="EMBL/GenBank/DDBJ databases">
        <title>Complete genome sequence of Streptomyces sp. SCSIO 03032 revealed the diverse biosynthetic pathways for its bioactive secondary metabolites.</title>
        <authorList>
            <person name="Ma L."/>
            <person name="Zhu Y."/>
            <person name="Zhang W."/>
            <person name="Zhang G."/>
            <person name="Tian X."/>
            <person name="Zhang S."/>
            <person name="Zhang C."/>
        </authorList>
    </citation>
    <scope>NUCLEOTIDE SEQUENCE [LARGE SCALE GENOMIC DNA]</scope>
    <source>
        <strain evidence="5 6">SCSIO 03032</strain>
    </source>
</reference>
<proteinExistence type="predicted"/>
<organism evidence="5 6">
    <name type="scientific">Streptomyces marincola</name>
    <dbReference type="NCBI Taxonomy" id="2878388"/>
    <lineage>
        <taxon>Bacteria</taxon>
        <taxon>Bacillati</taxon>
        <taxon>Actinomycetota</taxon>
        <taxon>Actinomycetes</taxon>
        <taxon>Kitasatosporales</taxon>
        <taxon>Streptomycetaceae</taxon>
        <taxon>Streptomyces</taxon>
    </lineage>
</organism>
<evidence type="ECO:0000256" key="1">
    <source>
        <dbReference type="ARBA" id="ARBA00022505"/>
    </source>
</evidence>
<feature type="domain" description="Aldehyde oxidase/xanthine dehydrogenase a/b hammerhead" evidence="4">
    <location>
        <begin position="20"/>
        <end position="131"/>
    </location>
</feature>
<dbReference type="SUPFAM" id="SSF54665">
    <property type="entry name" value="CO dehydrogenase molybdoprotein N-domain-like"/>
    <property type="match status" value="1"/>
</dbReference>
<evidence type="ECO:0000256" key="2">
    <source>
        <dbReference type="ARBA" id="ARBA00023002"/>
    </source>
</evidence>
<dbReference type="Pfam" id="PF02738">
    <property type="entry name" value="MoCoBD_1"/>
    <property type="match status" value="1"/>
</dbReference>
<evidence type="ECO:0000313" key="5">
    <source>
        <dbReference type="EMBL" id="ARQ69128.1"/>
    </source>
</evidence>
<keyword evidence="1" id="KW-0500">Molybdenum</keyword>
<dbReference type="SMART" id="SM01008">
    <property type="entry name" value="Ald_Xan_dh_C"/>
    <property type="match status" value="1"/>
</dbReference>
<dbReference type="InterPro" id="IPR016208">
    <property type="entry name" value="Ald_Oxase/xanthine_DH-like"/>
</dbReference>
<name>A0A1W7CWF9_9ACTN</name>
<dbReference type="InterPro" id="IPR046867">
    <property type="entry name" value="AldOxase/xan_DH_MoCoBD2"/>
</dbReference>
<dbReference type="Pfam" id="PF20256">
    <property type="entry name" value="MoCoBD_2"/>
    <property type="match status" value="1"/>
</dbReference>
<dbReference type="Gene3D" id="3.90.1170.50">
    <property type="entry name" value="Aldehyde oxidase/xanthine dehydrogenase, a/b hammerhead"/>
    <property type="match status" value="1"/>
</dbReference>
<gene>
    <name evidence="5" type="ORF">CAG99_09860</name>
</gene>
<keyword evidence="6" id="KW-1185">Reference proteome</keyword>
<keyword evidence="2" id="KW-0560">Oxidoreductase</keyword>
<evidence type="ECO:0000313" key="6">
    <source>
        <dbReference type="Proteomes" id="UP000194218"/>
    </source>
</evidence>
<dbReference type="SUPFAM" id="SSF56003">
    <property type="entry name" value="Molybdenum cofactor-binding domain"/>
    <property type="match status" value="1"/>
</dbReference>
<dbReference type="GO" id="GO:0016491">
    <property type="term" value="F:oxidoreductase activity"/>
    <property type="evidence" value="ECO:0007669"/>
    <property type="project" value="UniProtKB-KW"/>
</dbReference>
<dbReference type="PANTHER" id="PTHR11908">
    <property type="entry name" value="XANTHINE DEHYDROGENASE"/>
    <property type="match status" value="1"/>
</dbReference>
<dbReference type="OrthoDB" id="8428274at2"/>
<dbReference type="Pfam" id="PF01315">
    <property type="entry name" value="Ald_Xan_dh_C"/>
    <property type="match status" value="1"/>
</dbReference>
<dbReference type="InterPro" id="IPR036856">
    <property type="entry name" value="Ald_Oxase/Xan_DH_a/b_sf"/>
</dbReference>
<protein>
    <recommendedName>
        <fullName evidence="4">Aldehyde oxidase/xanthine dehydrogenase a/b hammerhead domain-containing protein</fullName>
    </recommendedName>
</protein>